<keyword evidence="6" id="KW-1185">Reference proteome</keyword>
<comment type="caution">
    <text evidence="5">The sequence shown here is derived from an EMBL/GenBank/DDBJ whole genome shotgun (WGS) entry which is preliminary data.</text>
</comment>
<dbReference type="OrthoDB" id="9792195at2"/>
<name>S7UKN1_9BACT</name>
<proteinExistence type="inferred from homology"/>
<dbReference type="eggNOG" id="COG1912">
    <property type="taxonomic scope" value="Bacteria"/>
</dbReference>
<gene>
    <name evidence="5" type="ORF">dsat_0304</name>
</gene>
<sequence length="285" mass="30485">MSAQHAGRGLVVLLTDFGLADQYVGQMKGALARVSPDLCVIDLSHEVAPYNIVQGAYFLAASWRHFPERSVFMGIVDPGVGTPRRAVAVRAEKRWFVGPDNGLLTLVLAHDAPDTEAYLITGKAQGSSQTFHGRDVFAPVAARLALGEAPETLADHIRHEGLLRAQWSVPREAPGGIVAHVLHADRFGNCTLNLDIDTWWPKLRGRDGLALAHPRHEPLIACETYGVLPGGCVGLLPGSQGFLELAVNRGSARARLGLSPGSLARIVQAESQGLPTARKIPGDTI</sequence>
<protein>
    <recommendedName>
        <fullName evidence="7">SAM-dependent chlorinase/fluorinase</fullName>
    </recommendedName>
</protein>
<comment type="similarity">
    <text evidence="2">Belongs to the SAM hydrolase / SAM-dependent halogenase family.</text>
</comment>
<evidence type="ECO:0000313" key="5">
    <source>
        <dbReference type="EMBL" id="EPR32863.1"/>
    </source>
</evidence>
<dbReference type="SUPFAM" id="SSF101852">
    <property type="entry name" value="Bacterial fluorinating enzyme, C-terminal domain"/>
    <property type="match status" value="1"/>
</dbReference>
<evidence type="ECO:0000259" key="4">
    <source>
        <dbReference type="Pfam" id="PF20257"/>
    </source>
</evidence>
<dbReference type="Gene3D" id="2.40.30.90">
    <property type="entry name" value="Bacterial fluorinating enzyme like"/>
    <property type="match status" value="1"/>
</dbReference>
<dbReference type="SUPFAM" id="SSF102522">
    <property type="entry name" value="Bacterial fluorinating enzyme, N-terminal domain"/>
    <property type="match status" value="1"/>
</dbReference>
<dbReference type="PANTHER" id="PTHR35092">
    <property type="entry name" value="CHLORINASE MJ1651"/>
    <property type="match status" value="1"/>
</dbReference>
<dbReference type="EMBL" id="ATHI01000026">
    <property type="protein sequence ID" value="EPR32863.1"/>
    <property type="molecule type" value="Genomic_DNA"/>
</dbReference>
<dbReference type="InterPro" id="IPR046469">
    <property type="entry name" value="SAM_HAT_N"/>
</dbReference>
<dbReference type="AlphaFoldDB" id="S7UKN1"/>
<dbReference type="Proteomes" id="UP000014975">
    <property type="component" value="Unassembled WGS sequence"/>
</dbReference>
<feature type="domain" description="S-adenosyl-l-methionine hydroxide adenosyltransferase N-terminal" evidence="3">
    <location>
        <begin position="11"/>
        <end position="153"/>
    </location>
</feature>
<reference evidence="5 6" key="1">
    <citation type="journal article" date="2013" name="Genome Announc.">
        <title>Draft genome sequences for three mercury-methylating, sulfate-reducing bacteria.</title>
        <authorList>
            <person name="Brown S.D."/>
            <person name="Hurt R.A.Jr."/>
            <person name="Gilmour C.C."/>
            <person name="Elias D.A."/>
        </authorList>
    </citation>
    <scope>NUCLEOTIDE SEQUENCE [LARGE SCALE GENOMIC DNA]</scope>
    <source>
        <strain evidence="5 6">DSM 16529</strain>
    </source>
</reference>
<dbReference type="InterPro" id="IPR023228">
    <property type="entry name" value="SAM_OH_AdoTrfase_N_sf"/>
</dbReference>
<evidence type="ECO:0000313" key="6">
    <source>
        <dbReference type="Proteomes" id="UP000014975"/>
    </source>
</evidence>
<dbReference type="PATRIC" id="fig|1121439.3.peg.1653"/>
<dbReference type="PANTHER" id="PTHR35092:SF1">
    <property type="entry name" value="CHLORINASE MJ1651"/>
    <property type="match status" value="1"/>
</dbReference>
<keyword evidence="1" id="KW-0949">S-adenosyl-L-methionine</keyword>
<organism evidence="5 6">
    <name type="scientific">Alkalidesulfovibrio alkalitolerans DSM 16529</name>
    <dbReference type="NCBI Taxonomy" id="1121439"/>
    <lineage>
        <taxon>Bacteria</taxon>
        <taxon>Pseudomonadati</taxon>
        <taxon>Thermodesulfobacteriota</taxon>
        <taxon>Desulfovibrionia</taxon>
        <taxon>Desulfovibrionales</taxon>
        <taxon>Desulfovibrionaceae</taxon>
        <taxon>Alkalidesulfovibrio</taxon>
    </lineage>
</organism>
<dbReference type="InterPro" id="IPR046470">
    <property type="entry name" value="SAM_HAT_C"/>
</dbReference>
<evidence type="ECO:0008006" key="7">
    <source>
        <dbReference type="Google" id="ProtNLM"/>
    </source>
</evidence>
<dbReference type="Pfam" id="PF01887">
    <property type="entry name" value="SAM_HAT_N"/>
    <property type="match status" value="1"/>
</dbReference>
<accession>S7UKN1</accession>
<evidence type="ECO:0000256" key="1">
    <source>
        <dbReference type="ARBA" id="ARBA00022691"/>
    </source>
</evidence>
<dbReference type="STRING" id="1121439.dsat_0304"/>
<dbReference type="PIRSF" id="PIRSF006779">
    <property type="entry name" value="UCP006779"/>
    <property type="match status" value="1"/>
</dbReference>
<dbReference type="RefSeq" id="WP_020886998.1">
    <property type="nucleotide sequence ID" value="NZ_ATHI01000026.1"/>
</dbReference>
<dbReference type="InterPro" id="IPR023227">
    <property type="entry name" value="SAM_OH_AdoTrfase_C_sf"/>
</dbReference>
<dbReference type="Gene3D" id="3.40.50.10790">
    <property type="entry name" value="S-adenosyl-l-methionine hydroxide adenosyltransferase, N-terminal"/>
    <property type="match status" value="1"/>
</dbReference>
<evidence type="ECO:0000256" key="2">
    <source>
        <dbReference type="ARBA" id="ARBA00024035"/>
    </source>
</evidence>
<dbReference type="InterPro" id="IPR002747">
    <property type="entry name" value="SAM_OH_AdoTrfase"/>
</dbReference>
<feature type="domain" description="S-adenosyl-l-methionine hydroxide adenosyltransferase C-terminal" evidence="4">
    <location>
        <begin position="180"/>
        <end position="262"/>
    </location>
</feature>
<dbReference type="Pfam" id="PF20257">
    <property type="entry name" value="SAM_HAT_C"/>
    <property type="match status" value="1"/>
</dbReference>
<evidence type="ECO:0000259" key="3">
    <source>
        <dbReference type="Pfam" id="PF01887"/>
    </source>
</evidence>